<evidence type="ECO:0000313" key="2">
    <source>
        <dbReference type="EMBL" id="KAL1110201.1"/>
    </source>
</evidence>
<evidence type="ECO:0000256" key="1">
    <source>
        <dbReference type="SAM" id="Coils"/>
    </source>
</evidence>
<feature type="coiled-coil region" evidence="1">
    <location>
        <begin position="37"/>
        <end position="94"/>
    </location>
</feature>
<dbReference type="Proteomes" id="UP001558652">
    <property type="component" value="Unassembled WGS sequence"/>
</dbReference>
<gene>
    <name evidence="2" type="ORF">AAG570_008278</name>
</gene>
<sequence>MEKGVKRRKNLQQNILKNLKKQLNDDQMLVEEQKRYKRRERDEFKEIQELRKREDEQWLEKIRQGKLKLRDTMYSQMEKSIERKKQQAEAQKKLDIEYVQMATNESISERKANADLKNYQMVCRYWETEKWQGPKKMENIDKYMI</sequence>
<comment type="caution">
    <text evidence="2">The sequence shown here is derived from an EMBL/GenBank/DDBJ whole genome shotgun (WGS) entry which is preliminary data.</text>
</comment>
<dbReference type="EMBL" id="JBFDAA010000023">
    <property type="protein sequence ID" value="KAL1110201.1"/>
    <property type="molecule type" value="Genomic_DNA"/>
</dbReference>
<keyword evidence="3" id="KW-1185">Reference proteome</keyword>
<keyword evidence="1" id="KW-0175">Coiled coil</keyword>
<evidence type="ECO:0000313" key="3">
    <source>
        <dbReference type="Proteomes" id="UP001558652"/>
    </source>
</evidence>
<name>A0ABD0XSP8_9HEMI</name>
<proteinExistence type="predicted"/>
<organism evidence="2 3">
    <name type="scientific">Ranatra chinensis</name>
    <dbReference type="NCBI Taxonomy" id="642074"/>
    <lineage>
        <taxon>Eukaryota</taxon>
        <taxon>Metazoa</taxon>
        <taxon>Ecdysozoa</taxon>
        <taxon>Arthropoda</taxon>
        <taxon>Hexapoda</taxon>
        <taxon>Insecta</taxon>
        <taxon>Pterygota</taxon>
        <taxon>Neoptera</taxon>
        <taxon>Paraneoptera</taxon>
        <taxon>Hemiptera</taxon>
        <taxon>Heteroptera</taxon>
        <taxon>Panheteroptera</taxon>
        <taxon>Nepomorpha</taxon>
        <taxon>Nepidae</taxon>
        <taxon>Ranatrinae</taxon>
        <taxon>Ranatra</taxon>
    </lineage>
</organism>
<dbReference type="AlphaFoldDB" id="A0ABD0XSP8"/>
<protein>
    <recommendedName>
        <fullName evidence="4">Trichohyalin-plectin-homology domain-containing protein</fullName>
    </recommendedName>
</protein>
<evidence type="ECO:0008006" key="4">
    <source>
        <dbReference type="Google" id="ProtNLM"/>
    </source>
</evidence>
<accession>A0ABD0XSP8</accession>
<reference evidence="2 3" key="1">
    <citation type="submission" date="2024-07" db="EMBL/GenBank/DDBJ databases">
        <title>Chromosome-level genome assembly of the water stick insect Ranatra chinensis (Heteroptera: Nepidae).</title>
        <authorList>
            <person name="Liu X."/>
        </authorList>
    </citation>
    <scope>NUCLEOTIDE SEQUENCE [LARGE SCALE GENOMIC DNA]</scope>
    <source>
        <strain evidence="2">Cailab_2021Rc</strain>
        <tissue evidence="2">Muscle</tissue>
    </source>
</reference>